<protein>
    <submittedName>
        <fullName evidence="1">Sporulation protein YqfC</fullName>
    </submittedName>
</protein>
<dbReference type="Gene3D" id="2.60.40.2000">
    <property type="match status" value="1"/>
</dbReference>
<dbReference type="AlphaFoldDB" id="A0A9Y2AI18"/>
<accession>A0A9Y2AI18</accession>
<dbReference type="EMBL" id="CP120678">
    <property type="protein sequence ID" value="WIW69795.1"/>
    <property type="molecule type" value="Genomic_DNA"/>
</dbReference>
<keyword evidence="2" id="KW-1185">Reference proteome</keyword>
<organism evidence="1 2">
    <name type="scientific">Selenobaculum gibii</name>
    <dbReference type="NCBI Taxonomy" id="3054208"/>
    <lineage>
        <taxon>Bacteria</taxon>
        <taxon>Bacillati</taxon>
        <taxon>Bacillota</taxon>
        <taxon>Negativicutes</taxon>
        <taxon>Selenomonadales</taxon>
        <taxon>Selenomonadaceae</taxon>
        <taxon>Selenobaculum</taxon>
    </lineage>
</organism>
<dbReference type="RefSeq" id="WP_147669886.1">
    <property type="nucleotide sequence ID" value="NZ_CP120678.1"/>
</dbReference>
<gene>
    <name evidence="1" type="primary">yqfC</name>
    <name evidence="1" type="ORF">P3F81_07670</name>
</gene>
<name>A0A9Y2AI18_9FIRM</name>
<evidence type="ECO:0000313" key="1">
    <source>
        <dbReference type="EMBL" id="WIW69795.1"/>
    </source>
</evidence>
<sequence>MRRNNLRKLVKAFEIPEDVMGDLSRLTMLGNKQLLIENHRGIIEYTSTYIRLNLVDGILVIKGTHLALGNLQLEQILVEGKVGEIHYDT</sequence>
<evidence type="ECO:0000313" key="2">
    <source>
        <dbReference type="Proteomes" id="UP001243623"/>
    </source>
</evidence>
<dbReference type="InterPro" id="IPR038705">
    <property type="entry name" value="YabP_sf"/>
</dbReference>
<dbReference type="InterPro" id="IPR022476">
    <property type="entry name" value="Spore_YabP/YqfC"/>
</dbReference>
<dbReference type="KEGG" id="sgbi:P3F81_07670"/>
<proteinExistence type="predicted"/>
<dbReference type="Pfam" id="PF07873">
    <property type="entry name" value="YabP"/>
    <property type="match status" value="1"/>
</dbReference>
<reference evidence="1" key="1">
    <citation type="submission" date="2023-03" db="EMBL/GenBank/DDBJ databases">
        <title>Selenobaculum gbiensis gen. nov. sp. nov., a new bacterium isolated from the gut microbiota of IBD patient.</title>
        <authorList>
            <person name="Yeo S."/>
            <person name="Park H."/>
            <person name="Huh C.S."/>
        </authorList>
    </citation>
    <scope>NUCLEOTIDE SEQUENCE</scope>
    <source>
        <strain evidence="1">ICN-92133</strain>
    </source>
</reference>
<dbReference type="NCBIfam" id="TIGR02856">
    <property type="entry name" value="spore_yqfC"/>
    <property type="match status" value="1"/>
</dbReference>
<dbReference type="InterPro" id="IPR022477">
    <property type="entry name" value="Spore_YqfC"/>
</dbReference>
<dbReference type="Proteomes" id="UP001243623">
    <property type="component" value="Chromosome"/>
</dbReference>